<reference evidence="2 3" key="1">
    <citation type="journal article" date="2013" name="ISME J.">
        <title>Comparative genomics of pathogenic lineages of Vibrio nigripulchritudo identifies virulence-associated traits.</title>
        <authorList>
            <person name="Goudenege D."/>
            <person name="Labreuche Y."/>
            <person name="Krin E."/>
            <person name="Ansquer D."/>
            <person name="Mangenot S."/>
            <person name="Calteau A."/>
            <person name="Medigue C."/>
            <person name="Mazel D."/>
            <person name="Polz M.F."/>
            <person name="Le Roux F."/>
        </authorList>
    </citation>
    <scope>NUCLEOTIDE SEQUENCE [LARGE SCALE GENOMIC DNA]</scope>
    <source>
        <strain evidence="2 3">SOn1</strain>
    </source>
</reference>
<organism evidence="2 3">
    <name type="scientific">Vibrio nigripulchritudo SOn1</name>
    <dbReference type="NCBI Taxonomy" id="1238450"/>
    <lineage>
        <taxon>Bacteria</taxon>
        <taxon>Pseudomonadati</taxon>
        <taxon>Pseudomonadota</taxon>
        <taxon>Gammaproteobacteria</taxon>
        <taxon>Vibrionales</taxon>
        <taxon>Vibrionaceae</taxon>
        <taxon>Vibrio</taxon>
    </lineage>
</organism>
<dbReference type="AlphaFoldDB" id="A0AAV2VZM5"/>
<evidence type="ECO:0000313" key="3">
    <source>
        <dbReference type="Proteomes" id="UP000018211"/>
    </source>
</evidence>
<dbReference type="EMBL" id="CAOF01000199">
    <property type="protein sequence ID" value="CCO50216.1"/>
    <property type="molecule type" value="Genomic_DNA"/>
</dbReference>
<dbReference type="InterPro" id="IPR037883">
    <property type="entry name" value="Knr4/Smi1-like_sf"/>
</dbReference>
<comment type="caution">
    <text evidence="2">The sequence shown here is derived from an EMBL/GenBank/DDBJ whole genome shotgun (WGS) entry which is preliminary data.</text>
</comment>
<dbReference type="Pfam" id="PF09346">
    <property type="entry name" value="SMI1_KNR4"/>
    <property type="match status" value="1"/>
</dbReference>
<proteinExistence type="predicted"/>
<accession>A0AAV2VZM5</accession>
<sequence length="157" mass="17635">MSMVREINALRMLGVSQALTPRDFEEFVTRFATSNSSSFRTFYLMCNGGFPSEEETEQSNCGLPVTIKHEDVTIKTLIDCLISDSGHFPKYQYIPFAFDDGGHTIFLNLTRASIGKVFLFDEDGDNLVKISDSFEALLRRLLPAREDSLSHGENGTH</sequence>
<dbReference type="SUPFAM" id="SSF160631">
    <property type="entry name" value="SMI1/KNR4-like"/>
    <property type="match status" value="1"/>
</dbReference>
<dbReference type="RefSeq" id="WP_022614086.1">
    <property type="nucleotide sequence ID" value="NZ_LK391966.1"/>
</dbReference>
<gene>
    <name evidence="2" type="ORF">VIBNISOn1_p0053</name>
</gene>
<dbReference type="Proteomes" id="UP000018211">
    <property type="component" value="Unassembled WGS sequence"/>
</dbReference>
<evidence type="ECO:0000313" key="2">
    <source>
        <dbReference type="EMBL" id="CCO50216.1"/>
    </source>
</evidence>
<name>A0AAV2VZM5_9VIBR</name>
<feature type="domain" description="Knr4/Smi1-like" evidence="1">
    <location>
        <begin position="19"/>
        <end position="139"/>
    </location>
</feature>
<evidence type="ECO:0000259" key="1">
    <source>
        <dbReference type="Pfam" id="PF09346"/>
    </source>
</evidence>
<dbReference type="InterPro" id="IPR018958">
    <property type="entry name" value="Knr4/Smi1-like_dom"/>
</dbReference>
<dbReference type="Gene3D" id="3.40.1580.10">
    <property type="entry name" value="SMI1/KNR4-like"/>
    <property type="match status" value="1"/>
</dbReference>
<protein>
    <submittedName>
        <fullName evidence="2">Cell wall assembly/cell proliferation coordinating protein, KNR4-like protein</fullName>
    </submittedName>
</protein>